<keyword evidence="5" id="KW-0325">Glycoprotein</keyword>
<dbReference type="PANTHER" id="PTHR11010:SF23">
    <property type="entry name" value="SERINE PEPTIDASE"/>
    <property type="match status" value="1"/>
</dbReference>
<name>A0A8H7VR05_9FUNG</name>
<dbReference type="SUPFAM" id="SSF53474">
    <property type="entry name" value="alpha/beta-Hydrolases"/>
    <property type="match status" value="2"/>
</dbReference>
<dbReference type="EMBL" id="JAEPRB010000026">
    <property type="protein sequence ID" value="KAG2225593.1"/>
    <property type="molecule type" value="Genomic_DNA"/>
</dbReference>
<comment type="similarity">
    <text evidence="1">Belongs to the peptidase S28 family.</text>
</comment>
<dbReference type="Pfam" id="PF05577">
    <property type="entry name" value="Peptidase_S28"/>
    <property type="match status" value="1"/>
</dbReference>
<evidence type="ECO:0000256" key="4">
    <source>
        <dbReference type="ARBA" id="ARBA00022801"/>
    </source>
</evidence>
<dbReference type="Gene3D" id="3.40.50.1820">
    <property type="entry name" value="alpha/beta hydrolase"/>
    <property type="match status" value="2"/>
</dbReference>
<dbReference type="Proteomes" id="UP000646827">
    <property type="component" value="Unassembled WGS sequence"/>
</dbReference>
<dbReference type="AlphaFoldDB" id="A0A8H7VR05"/>
<accession>A0A8H7VR05</accession>
<dbReference type="OrthoDB" id="1735038at2759"/>
<evidence type="ECO:0000313" key="7">
    <source>
        <dbReference type="Proteomes" id="UP000646827"/>
    </source>
</evidence>
<dbReference type="GO" id="GO:0070008">
    <property type="term" value="F:serine-type exopeptidase activity"/>
    <property type="evidence" value="ECO:0007669"/>
    <property type="project" value="InterPro"/>
</dbReference>
<keyword evidence="4" id="KW-0378">Hydrolase</keyword>
<evidence type="ECO:0000256" key="3">
    <source>
        <dbReference type="ARBA" id="ARBA00022729"/>
    </source>
</evidence>
<sequence length="484" mass="56325">MNRLYKKNEIHASSKVTSLVDEKYGPFYFDQPVDHSDISAGTFKHRYWANTDWYQAGGPVILYNAGEADAIGRAIYVTNSSMALLAEQLHGVVIVMEHRCYGESQLGTDYSVQYLRTLNTEQALEDMANIIKKVKLPNLELPAAPETKWIVYGGSYSGNLAAWMRYRYPDIVFAAVPSSAPVQMKYNYYEYFYPIQKYGPKHCIQAIEQVISYVDHILFSPFQEPKRRLKETFGAKDLKHDDDFANLLMFPLGLWQAMTPTSNPFETEFCSVFDGMNNLHGYIEAYAGYIGNITEKMCHEYSSVNECLDSHDPKAPMYNDLKSPSRPWVWQICTEYAYWQTGTPNWISGTIVSRKLDTKWYQRQCPLFFGEHNIPVRPQWRYINKEYQGWNIKLNRTFWIDGEYDPWRTLSVQSDWAPERGNNDHNKKQDNARYVVLPQSVHHWDFFVSDYVSDDIRQVQKDLFTTISGWITEADADTENYNDN</sequence>
<evidence type="ECO:0000256" key="1">
    <source>
        <dbReference type="ARBA" id="ARBA00011079"/>
    </source>
</evidence>
<dbReference type="InterPro" id="IPR008758">
    <property type="entry name" value="Peptidase_S28"/>
</dbReference>
<gene>
    <name evidence="6" type="ORF">INT45_013704</name>
</gene>
<evidence type="ECO:0000256" key="2">
    <source>
        <dbReference type="ARBA" id="ARBA00022670"/>
    </source>
</evidence>
<evidence type="ECO:0000313" key="6">
    <source>
        <dbReference type="EMBL" id="KAG2225593.1"/>
    </source>
</evidence>
<organism evidence="6 7">
    <name type="scientific">Circinella minor</name>
    <dbReference type="NCBI Taxonomy" id="1195481"/>
    <lineage>
        <taxon>Eukaryota</taxon>
        <taxon>Fungi</taxon>
        <taxon>Fungi incertae sedis</taxon>
        <taxon>Mucoromycota</taxon>
        <taxon>Mucoromycotina</taxon>
        <taxon>Mucoromycetes</taxon>
        <taxon>Mucorales</taxon>
        <taxon>Lichtheimiaceae</taxon>
        <taxon>Circinella</taxon>
    </lineage>
</organism>
<dbReference type="PANTHER" id="PTHR11010">
    <property type="entry name" value="PROTEASE S28 PRO-X CARBOXYPEPTIDASE-RELATED"/>
    <property type="match status" value="1"/>
</dbReference>
<dbReference type="GO" id="GO:0008239">
    <property type="term" value="F:dipeptidyl-peptidase activity"/>
    <property type="evidence" value="ECO:0007669"/>
    <property type="project" value="TreeGrafter"/>
</dbReference>
<dbReference type="InterPro" id="IPR029058">
    <property type="entry name" value="AB_hydrolase_fold"/>
</dbReference>
<evidence type="ECO:0000256" key="5">
    <source>
        <dbReference type="ARBA" id="ARBA00023180"/>
    </source>
</evidence>
<keyword evidence="2" id="KW-0645">Protease</keyword>
<keyword evidence="7" id="KW-1185">Reference proteome</keyword>
<dbReference type="GO" id="GO:0006508">
    <property type="term" value="P:proteolysis"/>
    <property type="evidence" value="ECO:0007669"/>
    <property type="project" value="UniProtKB-KW"/>
</dbReference>
<proteinExistence type="inferred from homology"/>
<comment type="caution">
    <text evidence="6">The sequence shown here is derived from an EMBL/GenBank/DDBJ whole genome shotgun (WGS) entry which is preliminary data.</text>
</comment>
<protein>
    <submittedName>
        <fullName evidence="6">Uncharacterized protein</fullName>
    </submittedName>
</protein>
<keyword evidence="3" id="KW-0732">Signal</keyword>
<reference evidence="6 7" key="1">
    <citation type="submission" date="2020-12" db="EMBL/GenBank/DDBJ databases">
        <title>Metabolic potential, ecology and presence of endohyphal bacteria is reflected in genomic diversity of Mucoromycotina.</title>
        <authorList>
            <person name="Muszewska A."/>
            <person name="Okrasinska A."/>
            <person name="Steczkiewicz K."/>
            <person name="Drgas O."/>
            <person name="Orlowska M."/>
            <person name="Perlinska-Lenart U."/>
            <person name="Aleksandrzak-Piekarczyk T."/>
            <person name="Szatraj K."/>
            <person name="Zielenkiewicz U."/>
            <person name="Pilsyk S."/>
            <person name="Malc E."/>
            <person name="Mieczkowski P."/>
            <person name="Kruszewska J.S."/>
            <person name="Biernat P."/>
            <person name="Pawlowska J."/>
        </authorList>
    </citation>
    <scope>NUCLEOTIDE SEQUENCE [LARGE SCALE GENOMIC DNA]</scope>
    <source>
        <strain evidence="6 7">CBS 142.35</strain>
    </source>
</reference>